<organism evidence="1 2">
    <name type="scientific">Nesidiocoris tenuis</name>
    <dbReference type="NCBI Taxonomy" id="355587"/>
    <lineage>
        <taxon>Eukaryota</taxon>
        <taxon>Metazoa</taxon>
        <taxon>Ecdysozoa</taxon>
        <taxon>Arthropoda</taxon>
        <taxon>Hexapoda</taxon>
        <taxon>Insecta</taxon>
        <taxon>Pterygota</taxon>
        <taxon>Neoptera</taxon>
        <taxon>Paraneoptera</taxon>
        <taxon>Hemiptera</taxon>
        <taxon>Heteroptera</taxon>
        <taxon>Panheteroptera</taxon>
        <taxon>Cimicomorpha</taxon>
        <taxon>Miridae</taxon>
        <taxon>Dicyphina</taxon>
        <taxon>Nesidiocoris</taxon>
    </lineage>
</organism>
<reference evidence="1 2" key="1">
    <citation type="submission" date="2020-02" db="EMBL/GenBank/DDBJ databases">
        <authorList>
            <person name="Ferguson B K."/>
        </authorList>
    </citation>
    <scope>NUCLEOTIDE SEQUENCE [LARGE SCALE GENOMIC DNA]</scope>
</reference>
<gene>
    <name evidence="1" type="ORF">NTEN_LOCUS12555</name>
</gene>
<sequence length="179" mass="20682">MEVKIRLHQSMTLQLIGEPNTNVPIRKNRGFLHGIDPPVEKNIHSHRFPTFLQPRFVPLRQTVRADCCRPPKMQVCKQILHKFCARNIQNISGAMKADSLVRVFVRKAGNGDDGPPLLVALINRKNKKRRLGNETFVEMTMRLALLSFLFSRELQETRLPSTIFSIISRTYHIRKKAML</sequence>
<evidence type="ECO:0000313" key="1">
    <source>
        <dbReference type="EMBL" id="CAB0007236.1"/>
    </source>
</evidence>
<dbReference type="Proteomes" id="UP000479000">
    <property type="component" value="Unassembled WGS sequence"/>
</dbReference>
<evidence type="ECO:0000313" key="2">
    <source>
        <dbReference type="Proteomes" id="UP000479000"/>
    </source>
</evidence>
<keyword evidence="2" id="KW-1185">Reference proteome</keyword>
<dbReference type="AlphaFoldDB" id="A0A6H5GW13"/>
<accession>A0A6H5GW13</accession>
<dbReference type="EMBL" id="CADCXU010018890">
    <property type="protein sequence ID" value="CAB0007236.1"/>
    <property type="molecule type" value="Genomic_DNA"/>
</dbReference>
<name>A0A6H5GW13_9HEMI</name>
<proteinExistence type="predicted"/>
<protein>
    <submittedName>
        <fullName evidence="1">Uncharacterized protein</fullName>
    </submittedName>
</protein>